<reference evidence="2 3" key="1">
    <citation type="submission" date="2021-05" db="EMBL/GenBank/DDBJ databases">
        <title>Complete genome of Nocardioides aquaticus KCTC 9944T isolated from meromictic and hypersaline Ekho Lake, Antarctica.</title>
        <authorList>
            <person name="Hwang K."/>
            <person name="Kim K.M."/>
            <person name="Choe H."/>
        </authorList>
    </citation>
    <scope>NUCLEOTIDE SEQUENCE [LARGE SCALE GENOMIC DNA]</scope>
    <source>
        <strain evidence="2 3">KCTC 9944</strain>
    </source>
</reference>
<feature type="transmembrane region" description="Helical" evidence="1">
    <location>
        <begin position="76"/>
        <end position="97"/>
    </location>
</feature>
<feature type="transmembrane region" description="Helical" evidence="1">
    <location>
        <begin position="151"/>
        <end position="170"/>
    </location>
</feature>
<feature type="transmembrane region" description="Helical" evidence="1">
    <location>
        <begin position="49"/>
        <end position="70"/>
    </location>
</feature>
<dbReference type="Proteomes" id="UP000679307">
    <property type="component" value="Chromosome"/>
</dbReference>
<evidence type="ECO:0000313" key="2">
    <source>
        <dbReference type="EMBL" id="QVT79086.1"/>
    </source>
</evidence>
<evidence type="ECO:0000256" key="1">
    <source>
        <dbReference type="SAM" id="Phobius"/>
    </source>
</evidence>
<feature type="transmembrane region" description="Helical" evidence="1">
    <location>
        <begin position="227"/>
        <end position="253"/>
    </location>
</feature>
<dbReference type="RefSeq" id="WP_214058580.1">
    <property type="nucleotide sequence ID" value="NZ_BAAAHS010000023.1"/>
</dbReference>
<name>A0ABX8EF01_9ACTN</name>
<keyword evidence="3" id="KW-1185">Reference proteome</keyword>
<evidence type="ECO:0008006" key="4">
    <source>
        <dbReference type="Google" id="ProtNLM"/>
    </source>
</evidence>
<organism evidence="2 3">
    <name type="scientific">Nocardioides aquaticus</name>
    <dbReference type="NCBI Taxonomy" id="160826"/>
    <lineage>
        <taxon>Bacteria</taxon>
        <taxon>Bacillati</taxon>
        <taxon>Actinomycetota</taxon>
        <taxon>Actinomycetes</taxon>
        <taxon>Propionibacteriales</taxon>
        <taxon>Nocardioidaceae</taxon>
        <taxon>Nocardioides</taxon>
    </lineage>
</organism>
<sequence length="343" mass="37219">MAAAPRRRSRRPVPDVLAAADAWFLAHGLTYFVPEVRGRVRDGLRPRRLVPLAVLVLLVSAAAAGLLAWATGQVSTAPAVLLSLGAAGATAYALTVLRAGPIVTWALGRTFGSLRALLPMMTRALPLLLVFVTFLFINAEVWQLSASLTTGTLWLVVLLFVGLALGFLLVRLPEEVDLVDDAVDADFLRRACAGTPLEEACEEVLEEGRGDEVVAHAQVEGFERWNLVIVLLVIQAVQVLLLAGTVLLFFLLFGTLAMNEEVQLAWTGLDPADLRQLPGLSNVSVPLFQVSLFLAAFSSLYLTVSTVTDETYREHFFASVVSELRTAVGMRAVYLTLRTRRSP</sequence>
<keyword evidence="1" id="KW-0472">Membrane</keyword>
<feature type="transmembrane region" description="Helical" evidence="1">
    <location>
        <begin position="117"/>
        <end position="139"/>
    </location>
</feature>
<protein>
    <recommendedName>
        <fullName evidence="4">Integral membrane protein</fullName>
    </recommendedName>
</protein>
<proteinExistence type="predicted"/>
<keyword evidence="1" id="KW-0812">Transmembrane</keyword>
<evidence type="ECO:0000313" key="3">
    <source>
        <dbReference type="Proteomes" id="UP000679307"/>
    </source>
</evidence>
<gene>
    <name evidence="2" type="ORF">ENKNEFLB_01466</name>
</gene>
<keyword evidence="1" id="KW-1133">Transmembrane helix</keyword>
<feature type="transmembrane region" description="Helical" evidence="1">
    <location>
        <begin position="283"/>
        <end position="304"/>
    </location>
</feature>
<dbReference type="EMBL" id="CP075371">
    <property type="protein sequence ID" value="QVT79086.1"/>
    <property type="molecule type" value="Genomic_DNA"/>
</dbReference>
<accession>A0ABX8EF01</accession>